<dbReference type="GO" id="GO:0004519">
    <property type="term" value="F:endonuclease activity"/>
    <property type="evidence" value="ECO:0007669"/>
    <property type="project" value="UniProtKB-KW"/>
</dbReference>
<dbReference type="AlphaFoldDB" id="A0A1L2M594"/>
<evidence type="ECO:0000313" key="3">
    <source>
        <dbReference type="EMBL" id="APD80637.1"/>
    </source>
</evidence>
<protein>
    <submittedName>
        <fullName evidence="3">Putative LAGLIDADG homing endonuclease</fullName>
    </submittedName>
</protein>
<evidence type="ECO:0000259" key="2">
    <source>
        <dbReference type="Pfam" id="PF00961"/>
    </source>
</evidence>
<dbReference type="Pfam" id="PF00961">
    <property type="entry name" value="LAGLIDADG_1"/>
    <property type="match status" value="2"/>
</dbReference>
<keyword evidence="3" id="KW-0934">Plastid</keyword>
<keyword evidence="3" id="KW-0255">Endonuclease</keyword>
<dbReference type="SUPFAM" id="SSF55608">
    <property type="entry name" value="Homing endonucleases"/>
    <property type="match status" value="2"/>
</dbReference>
<dbReference type="EMBL" id="KX828176">
    <property type="protein sequence ID" value="APD80637.1"/>
    <property type="molecule type" value="Genomic_DNA"/>
</dbReference>
<organism evidence="3">
    <name type="scientific">Chlamydomonas leiostraca</name>
    <dbReference type="NCBI Taxonomy" id="1034604"/>
    <lineage>
        <taxon>Eukaryota</taxon>
        <taxon>Viridiplantae</taxon>
        <taxon>Chlorophyta</taxon>
        <taxon>core chlorophytes</taxon>
        <taxon>Chlorophyceae</taxon>
        <taxon>CS clade</taxon>
        <taxon>Chlamydomonadales</taxon>
        <taxon>Chlamydomonadaceae</taxon>
        <taxon>Chlamydomonas</taxon>
    </lineage>
</organism>
<sequence length="488" mass="55219">MRFLSALRAHPGKRRTREARRHCEILLSVLRVYGTILQLGPISRKPVFERTVYLIKAKGLKLFHRCQIPGARRAPGVSPSQMRFAHSGYPLALVPEASGEGGEAAGKRRSYWAALCGMFASTVFEQPLSALLRKGFLQTLHSSGSSETTREAILKTSSELDGTPFPGAPSGHPGKRRVRGAHRHLGILDLSDFIAASLPDKKYNTEEDYKFLEWFIGFVEGDGCFTTNDGRPYLVINQADKAVLNEIRSFLGIGRVSLFTQSGSQYARLMVASEHDIFRVIQLFNGNIFLEKKEARFARFVDAYNQTFNKNIQVKPRRRPSELTLECGWLSGFFDAEGCAYANYAKNAQLRLLPEGQSPRAGSRLIVKATINQKSEFPVLTRIKELLSVRSVGIRNKTKKHYIIEVVSKKSLNILIRYLEEYKLQGRKKHTYAIWKRLVNNFIASLHLQMNPVELKARAERVKASNQIFARQRCVLKVLEAQEYGEEE</sequence>
<feature type="domain" description="Homing endonuclease LAGLIDADG" evidence="2">
    <location>
        <begin position="216"/>
        <end position="303"/>
    </location>
</feature>
<keyword evidence="3" id="KW-0540">Nuclease</keyword>
<dbReference type="Gene3D" id="3.10.28.10">
    <property type="entry name" value="Homing endonucleases"/>
    <property type="match status" value="2"/>
</dbReference>
<feature type="domain" description="Homing endonuclease LAGLIDADG" evidence="2">
    <location>
        <begin position="330"/>
        <end position="437"/>
    </location>
</feature>
<dbReference type="InterPro" id="IPR051289">
    <property type="entry name" value="LAGLIDADG_Endonuclease"/>
</dbReference>
<keyword evidence="3" id="KW-0378">Hydrolase</keyword>
<dbReference type="PANTHER" id="PTHR36181">
    <property type="entry name" value="INTRON-ENCODED ENDONUCLEASE AI3-RELATED"/>
    <property type="match status" value="1"/>
</dbReference>
<dbReference type="InterPro" id="IPR027434">
    <property type="entry name" value="Homing_endonucl"/>
</dbReference>
<accession>A0A1L2M594</accession>
<dbReference type="GO" id="GO:0005739">
    <property type="term" value="C:mitochondrion"/>
    <property type="evidence" value="ECO:0007669"/>
    <property type="project" value="UniProtKB-ARBA"/>
</dbReference>
<reference evidence="3" key="1">
    <citation type="submission" date="2016-09" db="EMBL/GenBank/DDBJ databases">
        <title>The plastid genome of Polytoma uvella is the largest known among non-photosynthetic algae and plants and reveals contrasting evolutionary paths to nonphotosynthetic life styles.</title>
        <authorList>
            <person name="Figueroa-Martinez F.J."/>
            <person name="Nedelcu A."/>
            <person name="Smith D.R."/>
            <person name="Reyes-Prieto A."/>
        </authorList>
    </citation>
    <scope>NUCLEOTIDE SEQUENCE</scope>
    <source>
        <strain evidence="3">SAG 11-49</strain>
    </source>
</reference>
<name>A0A1L2M594_9CHLO</name>
<dbReference type="RefSeq" id="YP_009329532.1">
    <property type="nucleotide sequence ID" value="NC_032109.1"/>
</dbReference>
<geneLocation type="plastid" evidence="3"/>
<feature type="region of interest" description="Disordered" evidence="1">
    <location>
        <begin position="157"/>
        <end position="176"/>
    </location>
</feature>
<dbReference type="GeneID" id="30522939"/>
<evidence type="ECO:0000256" key="1">
    <source>
        <dbReference type="SAM" id="MobiDB-lite"/>
    </source>
</evidence>
<dbReference type="PANTHER" id="PTHR36181:SF2">
    <property type="entry name" value="INTRON-ENCODED ENDONUCLEASE AI3-RELATED"/>
    <property type="match status" value="1"/>
</dbReference>
<gene>
    <name evidence="3" type="primary">orf86</name>
</gene>
<proteinExistence type="predicted"/>
<dbReference type="InterPro" id="IPR004860">
    <property type="entry name" value="LAGLIDADG_dom"/>
</dbReference>